<dbReference type="Proteomes" id="UP001500653">
    <property type="component" value="Unassembled WGS sequence"/>
</dbReference>
<accession>A0ABP4GWR7</accession>
<reference evidence="9" key="1">
    <citation type="journal article" date="2019" name="Int. J. Syst. Evol. Microbiol.">
        <title>The Global Catalogue of Microorganisms (GCM) 10K type strain sequencing project: providing services to taxonomists for standard genome sequencing and annotation.</title>
        <authorList>
            <consortium name="The Broad Institute Genomics Platform"/>
            <consortium name="The Broad Institute Genome Sequencing Center for Infectious Disease"/>
            <person name="Wu L."/>
            <person name="Ma J."/>
        </authorList>
    </citation>
    <scope>NUCLEOTIDE SEQUENCE [LARGE SCALE GENOMIC DNA]</scope>
    <source>
        <strain evidence="9">JCM 13023</strain>
    </source>
</reference>
<evidence type="ECO:0000256" key="3">
    <source>
        <dbReference type="ARBA" id="ARBA00022723"/>
    </source>
</evidence>
<dbReference type="PANTHER" id="PTHR35901:SF1">
    <property type="entry name" value="EXONUCLEASE VAPC9"/>
    <property type="match status" value="1"/>
</dbReference>
<dbReference type="SUPFAM" id="SSF88723">
    <property type="entry name" value="PIN domain-like"/>
    <property type="match status" value="1"/>
</dbReference>
<evidence type="ECO:0000256" key="5">
    <source>
        <dbReference type="ARBA" id="ARBA00022842"/>
    </source>
</evidence>
<protein>
    <recommendedName>
        <fullName evidence="6">Ribonuclease VapC</fullName>
        <shortName evidence="6">RNase VapC</shortName>
        <ecNumber evidence="6">3.1.-.-</ecNumber>
    </recommendedName>
    <alternativeName>
        <fullName evidence="6">Toxin VapC</fullName>
    </alternativeName>
</protein>
<dbReference type="InterPro" id="IPR029060">
    <property type="entry name" value="PIN-like_dom_sf"/>
</dbReference>
<dbReference type="EMBL" id="BAAALN010000005">
    <property type="protein sequence ID" value="GAA1235361.1"/>
    <property type="molecule type" value="Genomic_DNA"/>
</dbReference>
<dbReference type="HAMAP" id="MF_00265">
    <property type="entry name" value="VapC_Nob1"/>
    <property type="match status" value="1"/>
</dbReference>
<dbReference type="Pfam" id="PF01850">
    <property type="entry name" value="PIN"/>
    <property type="match status" value="1"/>
</dbReference>
<comment type="function">
    <text evidence="6">Toxic component of a toxin-antitoxin (TA) system. An RNase.</text>
</comment>
<dbReference type="InterPro" id="IPR051619">
    <property type="entry name" value="TypeII_TA_RNase_PINc/VapC"/>
</dbReference>
<dbReference type="EC" id="3.1.-.-" evidence="6"/>
<dbReference type="Gene3D" id="3.40.50.1010">
    <property type="entry name" value="5'-nuclease"/>
    <property type="match status" value="1"/>
</dbReference>
<dbReference type="InterPro" id="IPR022907">
    <property type="entry name" value="VapC_family"/>
</dbReference>
<evidence type="ECO:0000256" key="2">
    <source>
        <dbReference type="ARBA" id="ARBA00022722"/>
    </source>
</evidence>
<keyword evidence="6" id="KW-0800">Toxin</keyword>
<keyword evidence="2 6" id="KW-0540">Nuclease</keyword>
<evidence type="ECO:0000313" key="8">
    <source>
        <dbReference type="EMBL" id="GAA1235361.1"/>
    </source>
</evidence>
<keyword evidence="3 6" id="KW-0479">Metal-binding</keyword>
<evidence type="ECO:0000256" key="6">
    <source>
        <dbReference type="HAMAP-Rule" id="MF_00265"/>
    </source>
</evidence>
<keyword evidence="4 6" id="KW-0378">Hydrolase</keyword>
<dbReference type="CDD" id="cd09873">
    <property type="entry name" value="PIN_Pae0151-like"/>
    <property type="match status" value="1"/>
</dbReference>
<feature type="binding site" evidence="6">
    <location>
        <position position="96"/>
    </location>
    <ligand>
        <name>Mg(2+)</name>
        <dbReference type="ChEBI" id="CHEBI:18420"/>
    </ligand>
</feature>
<dbReference type="PANTHER" id="PTHR35901">
    <property type="entry name" value="RIBONUCLEASE VAPC3"/>
    <property type="match status" value="1"/>
</dbReference>
<evidence type="ECO:0000259" key="7">
    <source>
        <dbReference type="Pfam" id="PF01850"/>
    </source>
</evidence>
<comment type="caution">
    <text evidence="8">The sequence shown here is derived from an EMBL/GenBank/DDBJ whole genome shotgun (WGS) entry which is preliminary data.</text>
</comment>
<keyword evidence="1 6" id="KW-1277">Toxin-antitoxin system</keyword>
<comment type="cofactor">
    <cofactor evidence="6">
        <name>Mg(2+)</name>
        <dbReference type="ChEBI" id="CHEBI:18420"/>
    </cofactor>
</comment>
<keyword evidence="9" id="KW-1185">Reference proteome</keyword>
<evidence type="ECO:0000256" key="1">
    <source>
        <dbReference type="ARBA" id="ARBA00022649"/>
    </source>
</evidence>
<evidence type="ECO:0000313" key="9">
    <source>
        <dbReference type="Proteomes" id="UP001500653"/>
    </source>
</evidence>
<proteinExistence type="inferred from homology"/>
<feature type="binding site" evidence="6">
    <location>
        <position position="5"/>
    </location>
    <ligand>
        <name>Mg(2+)</name>
        <dbReference type="ChEBI" id="CHEBI:18420"/>
    </ligand>
</feature>
<dbReference type="RefSeq" id="WP_253863368.1">
    <property type="nucleotide sequence ID" value="NZ_BAAALN010000005.1"/>
</dbReference>
<sequence length="133" mass="14318">MIVVDASALANMLLYADARGRGARAVLARDLEWVAPEHWKAEVFSVARGLTLGGKIKEGQGARAVERLPLLGVESVPLDDLLVRMWQLRDAVSGYDAAYVAVAEGRGIPLVTADARLARAATSHCRVELVAQR</sequence>
<dbReference type="InterPro" id="IPR002716">
    <property type="entry name" value="PIN_dom"/>
</dbReference>
<name>A0ABP4GWR7_9PSEU</name>
<keyword evidence="5 6" id="KW-0460">Magnesium</keyword>
<comment type="similarity">
    <text evidence="6">Belongs to the PINc/VapC protein family.</text>
</comment>
<feature type="domain" description="PIN" evidence="7">
    <location>
        <begin position="2"/>
        <end position="121"/>
    </location>
</feature>
<organism evidence="8 9">
    <name type="scientific">Prauserella halophila</name>
    <dbReference type="NCBI Taxonomy" id="185641"/>
    <lineage>
        <taxon>Bacteria</taxon>
        <taxon>Bacillati</taxon>
        <taxon>Actinomycetota</taxon>
        <taxon>Actinomycetes</taxon>
        <taxon>Pseudonocardiales</taxon>
        <taxon>Pseudonocardiaceae</taxon>
        <taxon>Prauserella</taxon>
    </lineage>
</organism>
<gene>
    <name evidence="6" type="primary">vapC</name>
    <name evidence="8" type="ORF">GCM10009676_19070</name>
</gene>
<evidence type="ECO:0000256" key="4">
    <source>
        <dbReference type="ARBA" id="ARBA00022801"/>
    </source>
</evidence>
<dbReference type="InterPro" id="IPR044153">
    <property type="entry name" value="PIN_Pae0151-like"/>
</dbReference>